<dbReference type="PROSITE" id="PS50181">
    <property type="entry name" value="FBOX"/>
    <property type="match status" value="1"/>
</dbReference>
<name>A0A8S9IC03_BRACR</name>
<dbReference type="EMBL" id="QGKW02001911">
    <property type="protein sequence ID" value="KAF2566856.1"/>
    <property type="molecule type" value="Genomic_DNA"/>
</dbReference>
<dbReference type="Gene3D" id="1.20.1280.50">
    <property type="match status" value="1"/>
</dbReference>
<dbReference type="SMART" id="SM00256">
    <property type="entry name" value="FBOX"/>
    <property type="match status" value="1"/>
</dbReference>
<dbReference type="PANTHER" id="PTHR31672">
    <property type="entry name" value="BNACNNG10540D PROTEIN"/>
    <property type="match status" value="1"/>
</dbReference>
<reference evidence="2" key="1">
    <citation type="submission" date="2019-12" db="EMBL/GenBank/DDBJ databases">
        <title>Genome sequencing and annotation of Brassica cretica.</title>
        <authorList>
            <person name="Studholme D.J."/>
            <person name="Sarris P.F."/>
        </authorList>
    </citation>
    <scope>NUCLEOTIDE SEQUENCE</scope>
    <source>
        <strain evidence="2">PFS-001/15</strain>
        <tissue evidence="2">Leaf</tissue>
    </source>
</reference>
<gene>
    <name evidence="2" type="ORF">F2Q68_00028007</name>
</gene>
<organism evidence="2 3">
    <name type="scientific">Brassica cretica</name>
    <name type="common">Mustard</name>
    <dbReference type="NCBI Taxonomy" id="69181"/>
    <lineage>
        <taxon>Eukaryota</taxon>
        <taxon>Viridiplantae</taxon>
        <taxon>Streptophyta</taxon>
        <taxon>Embryophyta</taxon>
        <taxon>Tracheophyta</taxon>
        <taxon>Spermatophyta</taxon>
        <taxon>Magnoliopsida</taxon>
        <taxon>eudicotyledons</taxon>
        <taxon>Gunneridae</taxon>
        <taxon>Pentapetalae</taxon>
        <taxon>rosids</taxon>
        <taxon>malvids</taxon>
        <taxon>Brassicales</taxon>
        <taxon>Brassicaceae</taxon>
        <taxon>Brassiceae</taxon>
        <taxon>Brassica</taxon>
    </lineage>
</organism>
<protein>
    <recommendedName>
        <fullName evidence="1">F-box domain-containing protein</fullName>
    </recommendedName>
</protein>
<evidence type="ECO:0000313" key="3">
    <source>
        <dbReference type="Proteomes" id="UP000712281"/>
    </source>
</evidence>
<dbReference type="Proteomes" id="UP000712281">
    <property type="component" value="Unassembled WGS sequence"/>
</dbReference>
<accession>A0A8S9IC03</accession>
<proteinExistence type="predicted"/>
<dbReference type="SUPFAM" id="SSF81383">
    <property type="entry name" value="F-box domain"/>
    <property type="match status" value="1"/>
</dbReference>
<evidence type="ECO:0000259" key="1">
    <source>
        <dbReference type="PROSITE" id="PS50181"/>
    </source>
</evidence>
<evidence type="ECO:0000313" key="2">
    <source>
        <dbReference type="EMBL" id="KAF2566856.1"/>
    </source>
</evidence>
<dbReference type="InterPro" id="IPR036047">
    <property type="entry name" value="F-box-like_dom_sf"/>
</dbReference>
<dbReference type="Pfam" id="PF00646">
    <property type="entry name" value="F-box"/>
    <property type="match status" value="1"/>
</dbReference>
<comment type="caution">
    <text evidence="2">The sequence shown here is derived from an EMBL/GenBank/DDBJ whole genome shotgun (WGS) entry which is preliminary data.</text>
</comment>
<dbReference type="InterPro" id="IPR050796">
    <property type="entry name" value="SCF_F-box_component"/>
</dbReference>
<dbReference type="InterPro" id="IPR001810">
    <property type="entry name" value="F-box_dom"/>
</dbReference>
<dbReference type="Pfam" id="PF07734">
    <property type="entry name" value="FBA_1"/>
    <property type="match status" value="1"/>
</dbReference>
<dbReference type="InterPro" id="IPR006527">
    <property type="entry name" value="F-box-assoc_dom_typ1"/>
</dbReference>
<dbReference type="CDD" id="cd22157">
    <property type="entry name" value="F-box_AtFBW1-like"/>
    <property type="match status" value="1"/>
</dbReference>
<sequence>MDSTKTKQKKKKAHEEQLPWELIEEILSRVPLKSLVRLSVVCKRWNVILDDKRFINNHKETFRFILKTKTKIYSVSIDPKIVVRELPWDTLGLEYQKTTKLVDCDEFLISNMDQGAVVWNPWLKQSAWIGHPSSRVEGIFYNGSNRRSELSSYKTIWYNYKEWRVHDFAFGTWKKANVKSNDSKKSENPHYKKTTWILREKIVGISSE</sequence>
<dbReference type="AlphaFoldDB" id="A0A8S9IC03"/>
<feature type="domain" description="F-box" evidence="1">
    <location>
        <begin position="12"/>
        <end position="65"/>
    </location>
</feature>